<feature type="domain" description="CusB-like beta-barrel" evidence="5">
    <location>
        <begin position="196"/>
        <end position="263"/>
    </location>
</feature>
<dbReference type="Gene3D" id="2.40.420.20">
    <property type="match status" value="1"/>
</dbReference>
<protein>
    <submittedName>
        <fullName evidence="7">Efflux RND transporter periplasmic adaptor subunit</fullName>
    </submittedName>
</protein>
<dbReference type="InterPro" id="IPR058624">
    <property type="entry name" value="MdtA-like_HH"/>
</dbReference>
<comment type="similarity">
    <text evidence="1">Belongs to the membrane fusion protein (MFP) (TC 8.A.1) family.</text>
</comment>
<dbReference type="Gene3D" id="2.40.50.100">
    <property type="match status" value="1"/>
</dbReference>
<keyword evidence="8" id="KW-1185">Reference proteome</keyword>
<sequence length="347" mass="37839">MTHRPLMLILFILICSPLQATDSLLTEAAKLATIPRTYQFDGVIEATQQSTISAQTQGQVTEILVDVDDFVEQGSVIIRLKDTEQRARLDQVKAELNAAMAQLQEARKEHERTQEIFARKLVAQSAMDKVTATLKSAKARQEAASAALSQAEEQLAYTQVRAPYSGIVTDRLIELGETASPGQRLISGISLELLRVSVEIPQSLVADIRKQANVEVILPDNRVTAVESVTIFPFADPSGGTFKVRLKLPAGITDLFPGMLVKTIFEIGQTEALLIPASSVIYRSEVTAVYVVDADNRPLLRHIQAGQKRNGDRITVLSGLDADERVALDPIKAGSLLMLQSKGIANE</sequence>
<feature type="chain" id="PRO_5022116289" evidence="3">
    <location>
        <begin position="21"/>
        <end position="347"/>
    </location>
</feature>
<evidence type="ECO:0000256" key="3">
    <source>
        <dbReference type="SAM" id="SignalP"/>
    </source>
</evidence>
<feature type="signal peptide" evidence="3">
    <location>
        <begin position="1"/>
        <end position="20"/>
    </location>
</feature>
<evidence type="ECO:0000259" key="5">
    <source>
        <dbReference type="Pfam" id="PF25954"/>
    </source>
</evidence>
<dbReference type="PANTHER" id="PTHR30469">
    <property type="entry name" value="MULTIDRUG RESISTANCE PROTEIN MDTA"/>
    <property type="match status" value="1"/>
</dbReference>
<keyword evidence="2" id="KW-0175">Coiled coil</keyword>
<keyword evidence="3" id="KW-0732">Signal</keyword>
<dbReference type="Pfam" id="PF25876">
    <property type="entry name" value="HH_MFP_RND"/>
    <property type="match status" value="1"/>
</dbReference>
<evidence type="ECO:0000259" key="4">
    <source>
        <dbReference type="Pfam" id="PF25876"/>
    </source>
</evidence>
<dbReference type="Gene3D" id="1.10.287.470">
    <property type="entry name" value="Helix hairpin bin"/>
    <property type="match status" value="1"/>
</dbReference>
<evidence type="ECO:0000256" key="2">
    <source>
        <dbReference type="SAM" id="Coils"/>
    </source>
</evidence>
<proteinExistence type="inferred from homology"/>
<feature type="domain" description="Multidrug resistance protein MdtA-like C-terminal permuted SH3" evidence="6">
    <location>
        <begin position="272"/>
        <end position="331"/>
    </location>
</feature>
<gene>
    <name evidence="7" type="ORF">FHP88_04385</name>
</gene>
<dbReference type="InterPro" id="IPR006143">
    <property type="entry name" value="RND_pump_MFP"/>
</dbReference>
<dbReference type="OrthoDB" id="5730196at2"/>
<dbReference type="GO" id="GO:1990281">
    <property type="term" value="C:efflux pump complex"/>
    <property type="evidence" value="ECO:0007669"/>
    <property type="project" value="TreeGrafter"/>
</dbReference>
<evidence type="ECO:0000313" key="7">
    <source>
        <dbReference type="EMBL" id="TVO76668.1"/>
    </source>
</evidence>
<dbReference type="Pfam" id="PF25954">
    <property type="entry name" value="Beta-barrel_RND_2"/>
    <property type="match status" value="1"/>
</dbReference>
<dbReference type="PANTHER" id="PTHR30469:SF18">
    <property type="entry name" value="RESISTANCE-NODULATION-CELL DIVISION (RND) EFFLUX MEMBRANE FUSION PROTEIN-RELATED"/>
    <property type="match status" value="1"/>
</dbReference>
<feature type="coiled-coil region" evidence="2">
    <location>
        <begin position="86"/>
        <end position="154"/>
    </location>
</feature>
<evidence type="ECO:0000256" key="1">
    <source>
        <dbReference type="ARBA" id="ARBA00009477"/>
    </source>
</evidence>
<evidence type="ECO:0000259" key="6">
    <source>
        <dbReference type="Pfam" id="PF25967"/>
    </source>
</evidence>
<dbReference type="NCBIfam" id="TIGR01730">
    <property type="entry name" value="RND_mfp"/>
    <property type="match status" value="1"/>
</dbReference>
<evidence type="ECO:0000313" key="8">
    <source>
        <dbReference type="Proteomes" id="UP000316649"/>
    </source>
</evidence>
<organism evidence="7 8">
    <name type="scientific">Sedimenticola selenatireducens</name>
    <dbReference type="NCBI Taxonomy" id="191960"/>
    <lineage>
        <taxon>Bacteria</taxon>
        <taxon>Pseudomonadati</taxon>
        <taxon>Pseudomonadota</taxon>
        <taxon>Gammaproteobacteria</taxon>
        <taxon>Chromatiales</taxon>
        <taxon>Sedimenticolaceae</taxon>
        <taxon>Sedimenticola</taxon>
    </lineage>
</organism>
<feature type="domain" description="Multidrug resistance protein MdtA-like alpha-helical hairpin" evidence="4">
    <location>
        <begin position="89"/>
        <end position="158"/>
    </location>
</feature>
<dbReference type="AlphaFoldDB" id="A0A557SGX6"/>
<dbReference type="Pfam" id="PF25967">
    <property type="entry name" value="RND-MFP_C"/>
    <property type="match status" value="1"/>
</dbReference>
<dbReference type="InterPro" id="IPR058792">
    <property type="entry name" value="Beta-barrel_RND_2"/>
</dbReference>
<dbReference type="SUPFAM" id="SSF111369">
    <property type="entry name" value="HlyD-like secretion proteins"/>
    <property type="match status" value="1"/>
</dbReference>
<comment type="caution">
    <text evidence="7">The sequence shown here is derived from an EMBL/GenBank/DDBJ whole genome shotgun (WGS) entry which is preliminary data.</text>
</comment>
<dbReference type="Proteomes" id="UP000316649">
    <property type="component" value="Unassembled WGS sequence"/>
</dbReference>
<reference evidence="7 8" key="1">
    <citation type="submission" date="2019-07" db="EMBL/GenBank/DDBJ databases">
        <title>The pathways for chlorine oxyanion respiration interact through the shared metabolite chlorate.</title>
        <authorList>
            <person name="Barnum T.P."/>
            <person name="Cheng Y."/>
            <person name="Hill K.A."/>
            <person name="Lucas L.N."/>
            <person name="Carlson H.K."/>
            <person name="Coates J.D."/>
        </authorList>
    </citation>
    <scope>NUCLEOTIDE SEQUENCE [LARGE SCALE GENOMIC DNA]</scope>
    <source>
        <strain evidence="7 8">BK-1</strain>
    </source>
</reference>
<dbReference type="Gene3D" id="2.40.30.170">
    <property type="match status" value="1"/>
</dbReference>
<accession>A0A557SGX6</accession>
<dbReference type="EMBL" id="VMNH01000005">
    <property type="protein sequence ID" value="TVO76668.1"/>
    <property type="molecule type" value="Genomic_DNA"/>
</dbReference>
<dbReference type="RefSeq" id="WP_144357798.1">
    <property type="nucleotide sequence ID" value="NZ_VMNH01000005.1"/>
</dbReference>
<dbReference type="GO" id="GO:0015562">
    <property type="term" value="F:efflux transmembrane transporter activity"/>
    <property type="evidence" value="ECO:0007669"/>
    <property type="project" value="TreeGrafter"/>
</dbReference>
<dbReference type="InterPro" id="IPR058627">
    <property type="entry name" value="MdtA-like_C"/>
</dbReference>
<name>A0A557SGX6_9GAMM</name>